<feature type="compositionally biased region" description="Low complexity" evidence="2">
    <location>
        <begin position="1292"/>
        <end position="1314"/>
    </location>
</feature>
<evidence type="ECO:0000313" key="6">
    <source>
        <dbReference type="Proteomes" id="UP001148838"/>
    </source>
</evidence>
<keyword evidence="1" id="KW-0175">Coiled coil</keyword>
<keyword evidence="6" id="KW-1185">Reference proteome</keyword>
<proteinExistence type="predicted"/>
<dbReference type="Pfam" id="PF25033">
    <property type="entry name" value="VPS13_M"/>
    <property type="match status" value="2"/>
</dbReference>
<sequence>MTVHAHQTLPPIACEYLQCLHPLFTETTSSSTVLDDHSSCCPLMDENLLVVNLGSVKITSLPRDRTSPNIRALHSQGTTEEEIMKTMMSQSYDRFRLNLEQMQILIALKTENWQDVLTSNQVTPMHLLQPTNLTIQLDKCLFTDDPRLPKLKINGSLPNVAVNITDDRLLTLLALFTSIPFPSDEEAQAQPLQESASRSSSMSMVNKLLDLPTDKNKVKLTPTTPQPPSQDTELVQFTELEVNFQMGADCLKQQISVIDFKISISQASENEKLLDFNLLRLEVEMVQKTFDMTVMLRIGGISLIHYDPVASVCLLDTPMAAGDSKYLFTVLYVDVNKQSPEFHTKHGSVLKLVDVKFTTLDVLLHQESLLTLLAVSNNFQSRLEEIQGKPETGDRIVVQPSPTTLPTRMPLSVIPEEESVTVDETKVVQKKRRKKSIQEIDLKIAAYLEHFKVEIGNRKSKIAVVLVQGAVAGVIVKKTNTVITAKLKDFVIHDPNPETIHPNIISIMGQEAMSAQIVMYNEEEQDDSIVEKVDMSVQASMACLRIVFLNWFVSNLLKFLNSFQQAQKAIVDAAAGAAEAAKQNMQEAYEKAAKLSLDIKLQAPIIVIPVNSKSNDTLILDFGNLTLYNKFKTLNVRSLKGHPAVVDELNLDLQNLKLSRAKLDDEAKEVVNESLILQPITFGLLVLRNLSAGWYKEIPDLDLSGRLESINFSRKMTERIEQRYCIKFCQKLDDSQSQTIRKIQQVFGEDAMSVTQIKEWFNQFKDGRTSAESEQHCGRPQTARSAAVVERVRNLVMADRRLTVREIAEEVGVSKDSAHAILRDDLNMNRVAAKFVPKLSPEQKDLHRDIAQELLDTPNTDPGFLNTVITGDESWVYGYDPETKRQSSQWKHPESPRPKKARQVRSKIKVMLTVFFDVRGIVHHEYAPEGQTVTKEYYHDVLRRLRDAVRHKRPDMWTAKNWHLHHDNAPAHSSQLIHTFLAKHGITTVRQPPYSPDLAPCDFWLFPKLKTPLKGSRFESREEIMQNATTELNTIPKEDFQRCFQQWKDCQEDYRKVMQVLQENFAEGAAQEPTTPESAEQEVNLAEQRKSLERPSTLEGVRSISLDASVEEKEKGADSAPVYTSIKFTFTMESLIIDLFTGGSKDLHGVSSPLHLPENGLGRFSLHILSLKGRILSDSSIITSILLVDCLLDDTRFNSDSKIKRLMERKSEAPSNASPAVEAPFRSMIDLTYQQKGSEMFVDLRIYGFTLTVCLSYLMKVADFFTSGLEPPTPPVEETTGKTASAQQNQLTVKPSKSKPSISKSKSATTTSVAPQQTSSSMMTVNIRVEKPDIILVENMDDLDTNAIILNILHPCSISLAGSTPEGQGLHLDICTTDIRLRVSPATIGLLSNVQGQLAVSADEAEDGEKEVDYADIWTPKKFEDSEYWFLKTEVGEDAVLTTETTLEPAPPTGELCIVTAPSVVITMEAGVGSQTLPMILAEIGFQGSIVDWSTQMSLSSCLALQVAYYNSQLALWEPLIEPVEQVKDGRLLHCPWELRADIHMNSQEPIASPMSQTASDIEDIPYVPPAMSIEISSKENLELTMTKTCLDVLTNLGKAFQSAMLEGPKKPKPVSPYLVQNDTGLIITIVLNKGPFQVQDSNDGDRVKQVVLQSGAKVGLCLEEPEELKITILAGTPTEKNKVTEKFLTIRSERGPVELPRIREHPLPMKKSGDAQE</sequence>
<feature type="region of interest" description="Disordered" evidence="2">
    <location>
        <begin position="1272"/>
        <end position="1319"/>
    </location>
</feature>
<dbReference type="EMBL" id="JAJSOF020000003">
    <property type="protein sequence ID" value="KAJ4449971.1"/>
    <property type="molecule type" value="Genomic_DNA"/>
</dbReference>
<feature type="domain" description="VPS13-like middle region" evidence="4">
    <location>
        <begin position="455"/>
        <end position="712"/>
    </location>
</feature>
<feature type="coiled-coil region" evidence="1">
    <location>
        <begin position="571"/>
        <end position="598"/>
    </location>
</feature>
<feature type="region of interest" description="Disordered" evidence="2">
    <location>
        <begin position="883"/>
        <end position="904"/>
    </location>
</feature>
<name>A0ABQ8TVU5_PERAM</name>
<dbReference type="PANTHER" id="PTHR46060">
    <property type="entry name" value="MARINER MOS1 TRANSPOSASE-LIKE PROTEIN"/>
    <property type="match status" value="1"/>
</dbReference>
<protein>
    <submittedName>
        <fullName evidence="5">Uncharacterized protein</fullName>
    </submittedName>
</protein>
<accession>A0ABQ8TVU5</accession>
<dbReference type="InterPro" id="IPR056747">
    <property type="entry name" value="VPS13-like_M"/>
</dbReference>
<evidence type="ECO:0000256" key="1">
    <source>
        <dbReference type="SAM" id="Coils"/>
    </source>
</evidence>
<evidence type="ECO:0000259" key="4">
    <source>
        <dbReference type="Pfam" id="PF25033"/>
    </source>
</evidence>
<evidence type="ECO:0000313" key="5">
    <source>
        <dbReference type="EMBL" id="KAJ4449971.1"/>
    </source>
</evidence>
<feature type="compositionally biased region" description="Basic and acidic residues" evidence="2">
    <location>
        <begin position="883"/>
        <end position="897"/>
    </location>
</feature>
<dbReference type="Pfam" id="PF01359">
    <property type="entry name" value="Transposase_1"/>
    <property type="match status" value="1"/>
</dbReference>
<reference evidence="5 6" key="1">
    <citation type="journal article" date="2022" name="Allergy">
        <title>Genome assembly and annotation of Periplaneta americana reveal a comprehensive cockroach allergen profile.</title>
        <authorList>
            <person name="Wang L."/>
            <person name="Xiong Q."/>
            <person name="Saelim N."/>
            <person name="Wang L."/>
            <person name="Nong W."/>
            <person name="Wan A.T."/>
            <person name="Shi M."/>
            <person name="Liu X."/>
            <person name="Cao Q."/>
            <person name="Hui J.H.L."/>
            <person name="Sookrung N."/>
            <person name="Leung T.F."/>
            <person name="Tungtrongchitr A."/>
            <person name="Tsui S.K.W."/>
        </authorList>
    </citation>
    <scope>NUCLEOTIDE SEQUENCE [LARGE SCALE GENOMIC DNA]</scope>
    <source>
        <strain evidence="5">PWHHKU_190912</strain>
    </source>
</reference>
<dbReference type="InterPro" id="IPR041426">
    <property type="entry name" value="Mos1_HTH"/>
</dbReference>
<dbReference type="InterPro" id="IPR052709">
    <property type="entry name" value="Transposase-MT_Hybrid"/>
</dbReference>
<feature type="region of interest" description="Disordered" evidence="2">
    <location>
        <begin position="1699"/>
        <end position="1718"/>
    </location>
</feature>
<evidence type="ECO:0000256" key="2">
    <source>
        <dbReference type="SAM" id="MobiDB-lite"/>
    </source>
</evidence>
<feature type="coiled-coil region" evidence="1">
    <location>
        <begin position="646"/>
        <end position="673"/>
    </location>
</feature>
<dbReference type="PANTHER" id="PTHR46060:SF1">
    <property type="entry name" value="MARINER MOS1 TRANSPOSASE-LIKE PROTEIN"/>
    <property type="match status" value="1"/>
</dbReference>
<dbReference type="Proteomes" id="UP001148838">
    <property type="component" value="Unassembled WGS sequence"/>
</dbReference>
<feature type="compositionally biased region" description="Polar residues" evidence="2">
    <location>
        <begin position="1281"/>
        <end position="1291"/>
    </location>
</feature>
<dbReference type="InterPro" id="IPR036397">
    <property type="entry name" value="RNaseH_sf"/>
</dbReference>
<feature type="domain" description="Mos1 transposase HTH" evidence="3">
    <location>
        <begin position="723"/>
        <end position="767"/>
    </location>
</feature>
<gene>
    <name evidence="5" type="ORF">ANN_01378</name>
</gene>
<feature type="domain" description="VPS13-like middle region" evidence="4">
    <location>
        <begin position="1350"/>
        <end position="1601"/>
    </location>
</feature>
<dbReference type="Gene3D" id="3.30.420.10">
    <property type="entry name" value="Ribonuclease H-like superfamily/Ribonuclease H"/>
    <property type="match status" value="1"/>
</dbReference>
<dbReference type="InterPro" id="IPR001888">
    <property type="entry name" value="Transposase_1"/>
</dbReference>
<comment type="caution">
    <text evidence="5">The sequence shown here is derived from an EMBL/GenBank/DDBJ whole genome shotgun (WGS) entry which is preliminary data.</text>
</comment>
<organism evidence="5 6">
    <name type="scientific">Periplaneta americana</name>
    <name type="common">American cockroach</name>
    <name type="synonym">Blatta americana</name>
    <dbReference type="NCBI Taxonomy" id="6978"/>
    <lineage>
        <taxon>Eukaryota</taxon>
        <taxon>Metazoa</taxon>
        <taxon>Ecdysozoa</taxon>
        <taxon>Arthropoda</taxon>
        <taxon>Hexapoda</taxon>
        <taxon>Insecta</taxon>
        <taxon>Pterygota</taxon>
        <taxon>Neoptera</taxon>
        <taxon>Polyneoptera</taxon>
        <taxon>Dictyoptera</taxon>
        <taxon>Blattodea</taxon>
        <taxon>Blattoidea</taxon>
        <taxon>Blattidae</taxon>
        <taxon>Blattinae</taxon>
        <taxon>Periplaneta</taxon>
    </lineage>
</organism>
<dbReference type="Gene3D" id="1.10.10.1450">
    <property type="match status" value="1"/>
</dbReference>
<dbReference type="Pfam" id="PF17906">
    <property type="entry name" value="HTH_48"/>
    <property type="match status" value="1"/>
</dbReference>
<evidence type="ECO:0000259" key="3">
    <source>
        <dbReference type="Pfam" id="PF17906"/>
    </source>
</evidence>